<evidence type="ECO:0000313" key="3">
    <source>
        <dbReference type="EMBL" id="ROI08279.1"/>
    </source>
</evidence>
<proteinExistence type="predicted"/>
<dbReference type="PROSITE" id="PS51257">
    <property type="entry name" value="PROKAR_LIPOPROTEIN"/>
    <property type="match status" value="1"/>
</dbReference>
<feature type="signal peptide" evidence="1">
    <location>
        <begin position="1"/>
        <end position="20"/>
    </location>
</feature>
<gene>
    <name evidence="3" type="ORF">EGI11_11630</name>
</gene>
<accession>A0A3N0WVY2</accession>
<protein>
    <recommendedName>
        <fullName evidence="2">DUF6759 domain-containing protein</fullName>
    </recommendedName>
</protein>
<name>A0A3N0WVY2_9FLAO</name>
<reference evidence="4" key="1">
    <citation type="submission" date="2018-11" db="EMBL/GenBank/DDBJ databases">
        <title>Proposal to divide the Flavobacteriaceae and reorganize its genera based on Amino Acid Identity values calculated from whole genome sequences.</title>
        <authorList>
            <person name="Nicholson A.C."/>
            <person name="Gulvik C.A."/>
            <person name="Whitney A.M."/>
            <person name="Humrighouse B.W."/>
            <person name="Bell M."/>
            <person name="Holmens B."/>
            <person name="Steigerwalt A."/>
            <person name="Villarma A."/>
            <person name="Sheth M."/>
            <person name="Batra D."/>
            <person name="Pryor J."/>
            <person name="Bernardet J.-F."/>
            <person name="Hugo C."/>
            <person name="Kampfer P."/>
            <person name="Newman J."/>
            <person name="Mcquiston J.R."/>
        </authorList>
    </citation>
    <scope>NUCLEOTIDE SEQUENCE [LARGE SCALE GENOMIC DNA]</scope>
    <source>
        <strain evidence="4">H3056</strain>
    </source>
</reference>
<evidence type="ECO:0000259" key="2">
    <source>
        <dbReference type="Pfam" id="PF20545"/>
    </source>
</evidence>
<feature type="chain" id="PRO_5018220835" description="DUF6759 domain-containing protein" evidence="1">
    <location>
        <begin position="21"/>
        <end position="151"/>
    </location>
</feature>
<evidence type="ECO:0000313" key="4">
    <source>
        <dbReference type="Proteomes" id="UP000270224"/>
    </source>
</evidence>
<comment type="caution">
    <text evidence="3">The sequence shown here is derived from an EMBL/GenBank/DDBJ whole genome shotgun (WGS) entry which is preliminary data.</text>
</comment>
<dbReference type="OrthoDB" id="1262221at2"/>
<dbReference type="Proteomes" id="UP000270224">
    <property type="component" value="Unassembled WGS sequence"/>
</dbReference>
<feature type="domain" description="DUF6759" evidence="2">
    <location>
        <begin position="55"/>
        <end position="151"/>
    </location>
</feature>
<dbReference type="InterPro" id="IPR046647">
    <property type="entry name" value="DUF6759"/>
</dbReference>
<dbReference type="Pfam" id="PF20545">
    <property type="entry name" value="DUF6759"/>
    <property type="match status" value="1"/>
</dbReference>
<keyword evidence="1" id="KW-0732">Signal</keyword>
<sequence>MKSIFSALFLLFFLSCEVLPAGSVYRSAPGSTSATKPVVKNERSEFEELMAKDQIDKRKVTAEVLTYLLNEPDPKEKQTGAVIENKSNCNIIIRLVGINSTKIYNLPIPRQSKNQFVIDKGNYTLKSDICGANYYSQKNITEPLVLKLSNN</sequence>
<dbReference type="AlphaFoldDB" id="A0A3N0WVY2"/>
<dbReference type="RefSeq" id="WP_123266576.1">
    <property type="nucleotide sequence ID" value="NZ_RJUG01000004.1"/>
</dbReference>
<organism evidence="3 4">
    <name type="scientific">Kaistella daneshvariae</name>
    <dbReference type="NCBI Taxonomy" id="2487074"/>
    <lineage>
        <taxon>Bacteria</taxon>
        <taxon>Pseudomonadati</taxon>
        <taxon>Bacteroidota</taxon>
        <taxon>Flavobacteriia</taxon>
        <taxon>Flavobacteriales</taxon>
        <taxon>Weeksellaceae</taxon>
        <taxon>Chryseobacterium group</taxon>
        <taxon>Kaistella</taxon>
    </lineage>
</organism>
<evidence type="ECO:0000256" key="1">
    <source>
        <dbReference type="SAM" id="SignalP"/>
    </source>
</evidence>
<dbReference type="EMBL" id="RJUG01000004">
    <property type="protein sequence ID" value="ROI08279.1"/>
    <property type="molecule type" value="Genomic_DNA"/>
</dbReference>